<reference evidence="1" key="2">
    <citation type="journal article" date="2015" name="Data Brief">
        <title>Shoot transcriptome of the giant reed, Arundo donax.</title>
        <authorList>
            <person name="Barrero R.A."/>
            <person name="Guerrero F.D."/>
            <person name="Moolhuijzen P."/>
            <person name="Goolsby J.A."/>
            <person name="Tidwell J."/>
            <person name="Bellgard S.E."/>
            <person name="Bellgard M.I."/>
        </authorList>
    </citation>
    <scope>NUCLEOTIDE SEQUENCE</scope>
    <source>
        <tissue evidence="1">Shoot tissue taken approximately 20 cm above the soil surface</tissue>
    </source>
</reference>
<sequence>MDCFVQFFSISYSDTLNIMLHDTGCSTRCLCKVSFKRMVV</sequence>
<dbReference type="EMBL" id="GBRH01181722">
    <property type="protein sequence ID" value="JAE16174.1"/>
    <property type="molecule type" value="Transcribed_RNA"/>
</dbReference>
<reference evidence="1" key="1">
    <citation type="submission" date="2014-09" db="EMBL/GenBank/DDBJ databases">
        <authorList>
            <person name="Magalhaes I.L.F."/>
            <person name="Oliveira U."/>
            <person name="Santos F.R."/>
            <person name="Vidigal T.H.D.A."/>
            <person name="Brescovit A.D."/>
            <person name="Santos A.J."/>
        </authorList>
    </citation>
    <scope>NUCLEOTIDE SEQUENCE</scope>
    <source>
        <tissue evidence="1">Shoot tissue taken approximately 20 cm above the soil surface</tissue>
    </source>
</reference>
<proteinExistence type="predicted"/>
<dbReference type="AlphaFoldDB" id="A0A0A9FYA9"/>
<organism evidence="1">
    <name type="scientific">Arundo donax</name>
    <name type="common">Giant reed</name>
    <name type="synonym">Donax arundinaceus</name>
    <dbReference type="NCBI Taxonomy" id="35708"/>
    <lineage>
        <taxon>Eukaryota</taxon>
        <taxon>Viridiplantae</taxon>
        <taxon>Streptophyta</taxon>
        <taxon>Embryophyta</taxon>
        <taxon>Tracheophyta</taxon>
        <taxon>Spermatophyta</taxon>
        <taxon>Magnoliopsida</taxon>
        <taxon>Liliopsida</taxon>
        <taxon>Poales</taxon>
        <taxon>Poaceae</taxon>
        <taxon>PACMAD clade</taxon>
        <taxon>Arundinoideae</taxon>
        <taxon>Arundineae</taxon>
        <taxon>Arundo</taxon>
    </lineage>
</organism>
<name>A0A0A9FYA9_ARUDO</name>
<protein>
    <submittedName>
        <fullName evidence="1">Uncharacterized protein</fullName>
    </submittedName>
</protein>
<accession>A0A0A9FYA9</accession>
<evidence type="ECO:0000313" key="1">
    <source>
        <dbReference type="EMBL" id="JAE16174.1"/>
    </source>
</evidence>